<feature type="domain" description="Cyclic nucleotide-binding" evidence="2">
    <location>
        <begin position="8"/>
        <end position="78"/>
    </location>
</feature>
<dbReference type="AlphaFoldDB" id="D7G8M0"/>
<dbReference type="Proteomes" id="UP000002630">
    <property type="component" value="Unassembled WGS sequence"/>
</dbReference>
<evidence type="ECO:0000313" key="4">
    <source>
        <dbReference type="Proteomes" id="UP000002630"/>
    </source>
</evidence>
<organism evidence="3 4">
    <name type="scientific">Ectocarpus siliculosus</name>
    <name type="common">Brown alga</name>
    <name type="synonym">Conferva siliculosa</name>
    <dbReference type="NCBI Taxonomy" id="2880"/>
    <lineage>
        <taxon>Eukaryota</taxon>
        <taxon>Sar</taxon>
        <taxon>Stramenopiles</taxon>
        <taxon>Ochrophyta</taxon>
        <taxon>PX clade</taxon>
        <taxon>Phaeophyceae</taxon>
        <taxon>Ectocarpales</taxon>
        <taxon>Ectocarpaceae</taxon>
        <taxon>Ectocarpus</taxon>
    </lineage>
</organism>
<dbReference type="Gene3D" id="2.60.120.10">
    <property type="entry name" value="Jelly Rolls"/>
    <property type="match status" value="1"/>
</dbReference>
<dbReference type="PROSITE" id="PS50042">
    <property type="entry name" value="CNMP_BINDING_3"/>
    <property type="match status" value="2"/>
</dbReference>
<evidence type="ECO:0000259" key="2">
    <source>
        <dbReference type="PROSITE" id="PS50042"/>
    </source>
</evidence>
<protein>
    <recommendedName>
        <fullName evidence="2">Cyclic nucleotide-binding domain-containing protein</fullName>
    </recommendedName>
</protein>
<gene>
    <name evidence="3" type="ORF">Esi_0903_0001</name>
</gene>
<feature type="compositionally biased region" description="Polar residues" evidence="1">
    <location>
        <begin position="251"/>
        <end position="267"/>
    </location>
</feature>
<dbReference type="CDD" id="cd00038">
    <property type="entry name" value="CAP_ED"/>
    <property type="match status" value="1"/>
</dbReference>
<accession>D7G8M0</accession>
<feature type="region of interest" description="Disordered" evidence="1">
    <location>
        <begin position="251"/>
        <end position="360"/>
    </location>
</feature>
<feature type="compositionally biased region" description="Polar residues" evidence="1">
    <location>
        <begin position="291"/>
        <end position="300"/>
    </location>
</feature>
<feature type="compositionally biased region" description="Basic and acidic residues" evidence="1">
    <location>
        <begin position="344"/>
        <end position="356"/>
    </location>
</feature>
<evidence type="ECO:0000256" key="1">
    <source>
        <dbReference type="SAM" id="MobiDB-lite"/>
    </source>
</evidence>
<feature type="region of interest" description="Disordered" evidence="1">
    <location>
        <begin position="432"/>
        <end position="487"/>
    </location>
</feature>
<dbReference type="InterPro" id="IPR000595">
    <property type="entry name" value="cNMP-bd_dom"/>
</dbReference>
<sequence length="505" mass="53542">MMNWSVAMMRMSSTYHLYKIALLVKTDDAVKDSMILRAGEPSKALYFVVSGTVEVIQLKRKRVRNQAPLNTGAGKAAGSNGNKKTCNTVVSGGGGGGVGGAAGKPEKPDIPREGDGAAEFVYKTARRVLTVLESGEYFGESGVLTYFNGGSKSSAAAPPVTEQFCLVARTSVEMLVLRRQHFNIIAMPMLEIIKANHAARLQWRAQRKQDAHRGRAVLRAAKRALGQAAARVGGEEDPIFQSCQKQLVNSQSRTAATSAAGNSSQGARPSAPADEGRNTSLLAQRQERGSVTKSHSSGWSTLPRGEPSFAKHHHHPPGDLGANDLAGTVVSMTWGAGRNPMGGEEEHQDGGGDDKSLAGLSVASGDSMQYSVDSGPTHQYNNRNAQVEPAAGSLRDTRDTNSWACMAARASAPSWELSSSEKAMEAAATTAVTHLDHPSETGRGSRTTPRPQTARDVSTLPEHQKRKVAGMPLEKRAARGRQGSGTGIRAGPGLCLVLTWKSCLP</sequence>
<evidence type="ECO:0000313" key="3">
    <source>
        <dbReference type="EMBL" id="CBJ34052.1"/>
    </source>
</evidence>
<dbReference type="SUPFAM" id="SSF51206">
    <property type="entry name" value="cAMP-binding domain-like"/>
    <property type="match status" value="1"/>
</dbReference>
<feature type="domain" description="Cyclic nucleotide-binding" evidence="2">
    <location>
        <begin position="115"/>
        <end position="203"/>
    </location>
</feature>
<reference evidence="3 4" key="1">
    <citation type="journal article" date="2010" name="Nature">
        <title>The Ectocarpus genome and the independent evolution of multicellularity in brown algae.</title>
        <authorList>
            <person name="Cock J.M."/>
            <person name="Sterck L."/>
            <person name="Rouze P."/>
            <person name="Scornet D."/>
            <person name="Allen A.E."/>
            <person name="Amoutzias G."/>
            <person name="Anthouard V."/>
            <person name="Artiguenave F."/>
            <person name="Aury J.M."/>
            <person name="Badger J.H."/>
            <person name="Beszteri B."/>
            <person name="Billiau K."/>
            <person name="Bonnet E."/>
            <person name="Bothwell J.H."/>
            <person name="Bowler C."/>
            <person name="Boyen C."/>
            <person name="Brownlee C."/>
            <person name="Carrano C.J."/>
            <person name="Charrier B."/>
            <person name="Cho G.Y."/>
            <person name="Coelho S.M."/>
            <person name="Collen J."/>
            <person name="Corre E."/>
            <person name="Da Silva C."/>
            <person name="Delage L."/>
            <person name="Delaroque N."/>
            <person name="Dittami S.M."/>
            <person name="Doulbeau S."/>
            <person name="Elias M."/>
            <person name="Farnham G."/>
            <person name="Gachon C.M."/>
            <person name="Gschloessl B."/>
            <person name="Heesch S."/>
            <person name="Jabbari K."/>
            <person name="Jubin C."/>
            <person name="Kawai H."/>
            <person name="Kimura K."/>
            <person name="Kloareg B."/>
            <person name="Kupper F.C."/>
            <person name="Lang D."/>
            <person name="Le Bail A."/>
            <person name="Leblanc C."/>
            <person name="Lerouge P."/>
            <person name="Lohr M."/>
            <person name="Lopez P.J."/>
            <person name="Martens C."/>
            <person name="Maumus F."/>
            <person name="Michel G."/>
            <person name="Miranda-Saavedra D."/>
            <person name="Morales J."/>
            <person name="Moreau H."/>
            <person name="Motomura T."/>
            <person name="Nagasato C."/>
            <person name="Napoli C.A."/>
            <person name="Nelson D.R."/>
            <person name="Nyvall-Collen P."/>
            <person name="Peters A.F."/>
            <person name="Pommier C."/>
            <person name="Potin P."/>
            <person name="Poulain J."/>
            <person name="Quesneville H."/>
            <person name="Read B."/>
            <person name="Rensing S.A."/>
            <person name="Ritter A."/>
            <person name="Rousvoal S."/>
            <person name="Samanta M."/>
            <person name="Samson G."/>
            <person name="Schroeder D.C."/>
            <person name="Segurens B."/>
            <person name="Strittmatter M."/>
            <person name="Tonon T."/>
            <person name="Tregear J.W."/>
            <person name="Valentin K."/>
            <person name="von Dassow P."/>
            <person name="Yamagishi T."/>
            <person name="Van de Peer Y."/>
            <person name="Wincker P."/>
        </authorList>
    </citation>
    <scope>NUCLEOTIDE SEQUENCE [LARGE SCALE GENOMIC DNA]</scope>
    <source>
        <strain evidence="4">Ec32 / CCAP1310/4</strain>
    </source>
</reference>
<dbReference type="InterPro" id="IPR018490">
    <property type="entry name" value="cNMP-bd_dom_sf"/>
</dbReference>
<proteinExistence type="predicted"/>
<keyword evidence="4" id="KW-1185">Reference proteome</keyword>
<name>D7G8M0_ECTSI</name>
<feature type="compositionally biased region" description="Polar residues" evidence="1">
    <location>
        <begin position="442"/>
        <end position="451"/>
    </location>
</feature>
<dbReference type="InParanoid" id="D7G8M0"/>
<dbReference type="InterPro" id="IPR014710">
    <property type="entry name" value="RmlC-like_jellyroll"/>
</dbReference>
<dbReference type="EMBL" id="FN649760">
    <property type="protein sequence ID" value="CBJ34052.1"/>
    <property type="molecule type" value="Genomic_DNA"/>
</dbReference>